<dbReference type="Pfam" id="PF14848">
    <property type="entry name" value="HU-DNA_bdg"/>
    <property type="match status" value="1"/>
</dbReference>
<dbReference type="AlphaFoldDB" id="A0A6G1ZKT1"/>
<feature type="domain" description="Bvu-2165-like IHF-HU-like DNA-binding" evidence="3">
    <location>
        <begin position="5"/>
        <end position="123"/>
    </location>
</feature>
<feature type="region of interest" description="Disordered" evidence="1">
    <location>
        <begin position="229"/>
        <end position="249"/>
    </location>
</feature>
<evidence type="ECO:0000259" key="3">
    <source>
        <dbReference type="Pfam" id="PF14848"/>
    </source>
</evidence>
<dbReference type="EMBL" id="WKLP01000056">
    <property type="protein sequence ID" value="MRY14566.1"/>
    <property type="molecule type" value="Genomic_DNA"/>
</dbReference>
<reference evidence="4" key="1">
    <citation type="journal article" date="2019" name="Nat. Med.">
        <title>A library of human gut bacterial isolates paired with longitudinal multiomics data enables mechanistic microbiome research.</title>
        <authorList>
            <person name="Poyet M."/>
            <person name="Groussin M."/>
            <person name="Gibbons S.M."/>
            <person name="Avila-Pacheco J."/>
            <person name="Jiang X."/>
            <person name="Kearney S.M."/>
            <person name="Perrotta A.R."/>
            <person name="Berdy B."/>
            <person name="Zhao S."/>
            <person name="Lieberman T.D."/>
            <person name="Swanson P.K."/>
            <person name="Smith M."/>
            <person name="Roesemann S."/>
            <person name="Alexander J.E."/>
            <person name="Rich S.A."/>
            <person name="Livny J."/>
            <person name="Vlamakis H."/>
            <person name="Clish C."/>
            <person name="Bullock K."/>
            <person name="Deik A."/>
            <person name="Scott J."/>
            <person name="Pierce K.A."/>
            <person name="Xavier R.J."/>
            <person name="Alm E.J."/>
        </authorList>
    </citation>
    <scope>NUCLEOTIDE SEQUENCE</scope>
    <source>
        <strain evidence="4">BIOML-A4</strain>
    </source>
</reference>
<dbReference type="Gene3D" id="2.70.50.70">
    <property type="match status" value="1"/>
</dbReference>
<evidence type="ECO:0000256" key="1">
    <source>
        <dbReference type="SAM" id="MobiDB-lite"/>
    </source>
</evidence>
<dbReference type="CDD" id="cd13833">
    <property type="entry name" value="HU_IHF_like"/>
    <property type="match status" value="1"/>
</dbReference>
<comment type="caution">
    <text evidence="4">The sequence shown here is derived from an EMBL/GenBank/DDBJ whole genome shotgun (WGS) entry which is preliminary data.</text>
</comment>
<evidence type="ECO:0000313" key="4">
    <source>
        <dbReference type="EMBL" id="MRY14566.1"/>
    </source>
</evidence>
<dbReference type="InterPro" id="IPR027824">
    <property type="entry name" value="DUF4469"/>
</dbReference>
<dbReference type="Pfam" id="PF14734">
    <property type="entry name" value="DUF4469"/>
    <property type="match status" value="1"/>
</dbReference>
<dbReference type="InterPro" id="IPR049893">
    <property type="entry name" value="Bvu_2165-like_IHF-HU-DNA_bdg"/>
</dbReference>
<feature type="domain" description="DUF4469" evidence="2">
    <location>
        <begin position="130"/>
        <end position="229"/>
    </location>
</feature>
<accession>A0A6G1ZKT1</accession>
<protein>
    <submittedName>
        <fullName evidence="4">DUF4469 domain-containing protein</fullName>
    </submittedName>
</protein>
<proteinExistence type="predicted"/>
<gene>
    <name evidence="4" type="ORF">GKE01_24355</name>
</gene>
<evidence type="ECO:0000259" key="2">
    <source>
        <dbReference type="Pfam" id="PF14734"/>
    </source>
</evidence>
<organism evidence="4">
    <name type="scientific">Parabacteroides goldsteinii</name>
    <dbReference type="NCBI Taxonomy" id="328812"/>
    <lineage>
        <taxon>Bacteria</taxon>
        <taxon>Pseudomonadati</taxon>
        <taxon>Bacteroidota</taxon>
        <taxon>Bacteroidia</taxon>
        <taxon>Bacteroidales</taxon>
        <taxon>Tannerellaceae</taxon>
        <taxon>Parabacteroides</taxon>
    </lineage>
</organism>
<sequence length="249" mass="27343">MANTLKGWLADNTVTADPNDKILVLESTGKADINKVYEEMLNEDTGLRIETIVHVTTLYERICARLLMNGWQLNTGLFYAVPRFTGVVESGKWNPEKNSIYVAFNQDKVIREEIAKTIVHILGEKADVMYILEVEDRKTGLKDGTVTPGRNLFVRGANLKVIGDKAGVGVTFTNTESKNVITLESDMIVTNKPSELTLLVPADLPDGNYELTITTQFCNSKSLLKEPRSVTASVHAGNGGGGSDRPEIE</sequence>
<dbReference type="RefSeq" id="WP_010802925.1">
    <property type="nucleotide sequence ID" value="NZ_CAJSYT010000003.1"/>
</dbReference>
<dbReference type="CDD" id="cd12843">
    <property type="entry name" value="Bvu_2165_C_like"/>
    <property type="match status" value="1"/>
</dbReference>
<name>A0A6G1ZKT1_9BACT</name>